<protein>
    <submittedName>
        <fullName evidence="2">Uncharacterized protein</fullName>
    </submittedName>
</protein>
<keyword evidence="3" id="KW-1185">Reference proteome</keyword>
<evidence type="ECO:0000313" key="3">
    <source>
        <dbReference type="Proteomes" id="UP000324222"/>
    </source>
</evidence>
<organism evidence="2 3">
    <name type="scientific">Portunus trituberculatus</name>
    <name type="common">Swimming crab</name>
    <name type="synonym">Neptunus trituberculatus</name>
    <dbReference type="NCBI Taxonomy" id="210409"/>
    <lineage>
        <taxon>Eukaryota</taxon>
        <taxon>Metazoa</taxon>
        <taxon>Ecdysozoa</taxon>
        <taxon>Arthropoda</taxon>
        <taxon>Crustacea</taxon>
        <taxon>Multicrustacea</taxon>
        <taxon>Malacostraca</taxon>
        <taxon>Eumalacostraca</taxon>
        <taxon>Eucarida</taxon>
        <taxon>Decapoda</taxon>
        <taxon>Pleocyemata</taxon>
        <taxon>Brachyura</taxon>
        <taxon>Eubrachyura</taxon>
        <taxon>Portunoidea</taxon>
        <taxon>Portunidae</taxon>
        <taxon>Portuninae</taxon>
        <taxon>Portunus</taxon>
    </lineage>
</organism>
<accession>A0A5B7K6P0</accession>
<sequence length="111" mass="12465">MLLLKKYKTLIYRGKRSITPRTKRHENKYLDCLLNFHLAPASRGSPKRAFAAPSSATSHLRHAPQESNELVNIILTSIGWPERRSFAVGMTHHCCCVTPNLEGIVRAVVGK</sequence>
<comment type="caution">
    <text evidence="2">The sequence shown here is derived from an EMBL/GenBank/DDBJ whole genome shotgun (WGS) entry which is preliminary data.</text>
</comment>
<proteinExistence type="predicted"/>
<dbReference type="EMBL" id="VSRR010139922">
    <property type="protein sequence ID" value="MPD04223.1"/>
    <property type="molecule type" value="Genomic_DNA"/>
</dbReference>
<evidence type="ECO:0000256" key="1">
    <source>
        <dbReference type="SAM" id="MobiDB-lite"/>
    </source>
</evidence>
<reference evidence="2 3" key="1">
    <citation type="submission" date="2019-05" db="EMBL/GenBank/DDBJ databases">
        <title>Another draft genome of Portunus trituberculatus and its Hox gene families provides insights of decapod evolution.</title>
        <authorList>
            <person name="Jeong J.-H."/>
            <person name="Song I."/>
            <person name="Kim S."/>
            <person name="Choi T."/>
            <person name="Kim D."/>
            <person name="Ryu S."/>
            <person name="Kim W."/>
        </authorList>
    </citation>
    <scope>NUCLEOTIDE SEQUENCE [LARGE SCALE GENOMIC DNA]</scope>
    <source>
        <tissue evidence="2">Muscle</tissue>
    </source>
</reference>
<dbReference type="Proteomes" id="UP000324222">
    <property type="component" value="Unassembled WGS sequence"/>
</dbReference>
<feature type="region of interest" description="Disordered" evidence="1">
    <location>
        <begin position="43"/>
        <end position="63"/>
    </location>
</feature>
<dbReference type="AlphaFoldDB" id="A0A5B7K6P0"/>
<gene>
    <name evidence="2" type="ORF">E2C01_099898</name>
</gene>
<evidence type="ECO:0000313" key="2">
    <source>
        <dbReference type="EMBL" id="MPD04223.1"/>
    </source>
</evidence>
<name>A0A5B7K6P0_PORTR</name>